<organism evidence="2 3">
    <name type="scientific">Quillaja saponaria</name>
    <name type="common">Soap bark tree</name>
    <dbReference type="NCBI Taxonomy" id="32244"/>
    <lineage>
        <taxon>Eukaryota</taxon>
        <taxon>Viridiplantae</taxon>
        <taxon>Streptophyta</taxon>
        <taxon>Embryophyta</taxon>
        <taxon>Tracheophyta</taxon>
        <taxon>Spermatophyta</taxon>
        <taxon>Magnoliopsida</taxon>
        <taxon>eudicotyledons</taxon>
        <taxon>Gunneridae</taxon>
        <taxon>Pentapetalae</taxon>
        <taxon>rosids</taxon>
        <taxon>fabids</taxon>
        <taxon>Fabales</taxon>
        <taxon>Quillajaceae</taxon>
        <taxon>Quillaja</taxon>
    </lineage>
</organism>
<dbReference type="KEGG" id="qsa:O6P43_020121"/>
<protein>
    <submittedName>
        <fullName evidence="2">Alkylated DNA repair protein</fullName>
    </submittedName>
</protein>
<evidence type="ECO:0000313" key="2">
    <source>
        <dbReference type="EMBL" id="KAJ7959560.1"/>
    </source>
</evidence>
<evidence type="ECO:0000256" key="1">
    <source>
        <dbReference type="SAM" id="MobiDB-lite"/>
    </source>
</evidence>
<comment type="caution">
    <text evidence="2">The sequence shown here is derived from an EMBL/GenBank/DDBJ whole genome shotgun (WGS) entry which is preliminary data.</text>
</comment>
<proteinExistence type="predicted"/>
<accession>A0AAD7LM50</accession>
<sequence>MICDDDDQEQEKSLQIKQDDRFFSRLMSKETSMANSSSIRVPYYGGGSVSVPFMWESQPGTPKHTLFSDQTTLPPLTPPPSYCSYSKSNSKPNRFSNILPLRSFVSSKKPHSPSFSFSSSSSSSSSSWSSSSYSISYSMVKGKNQGTIHSNLPSPSRSPVSIIKDQKVKHKSSNGFRGGCYQFGNMKNALLAVVGHGSK</sequence>
<reference evidence="2" key="1">
    <citation type="journal article" date="2023" name="Science">
        <title>Elucidation of the pathway for biosynthesis of saponin adjuvants from the soapbark tree.</title>
        <authorList>
            <person name="Reed J."/>
            <person name="Orme A."/>
            <person name="El-Demerdash A."/>
            <person name="Owen C."/>
            <person name="Martin L.B.B."/>
            <person name="Misra R.C."/>
            <person name="Kikuchi S."/>
            <person name="Rejzek M."/>
            <person name="Martin A.C."/>
            <person name="Harkess A."/>
            <person name="Leebens-Mack J."/>
            <person name="Louveau T."/>
            <person name="Stephenson M.J."/>
            <person name="Osbourn A."/>
        </authorList>
    </citation>
    <scope>NUCLEOTIDE SEQUENCE</scope>
    <source>
        <strain evidence="2">S10</strain>
    </source>
</reference>
<keyword evidence="3" id="KW-1185">Reference proteome</keyword>
<gene>
    <name evidence="2" type="ORF">O6P43_020121</name>
</gene>
<feature type="region of interest" description="Disordered" evidence="1">
    <location>
        <begin position="62"/>
        <end position="90"/>
    </location>
</feature>
<dbReference type="PANTHER" id="PTHR33257">
    <property type="entry name" value="OS05G0165500 PROTEIN"/>
    <property type="match status" value="1"/>
</dbReference>
<name>A0AAD7LM50_QUISA</name>
<dbReference type="Proteomes" id="UP001163823">
    <property type="component" value="Chromosome 8"/>
</dbReference>
<dbReference type="EMBL" id="JARAOO010000008">
    <property type="protein sequence ID" value="KAJ7959560.1"/>
    <property type="molecule type" value="Genomic_DNA"/>
</dbReference>
<evidence type="ECO:0000313" key="3">
    <source>
        <dbReference type="Proteomes" id="UP001163823"/>
    </source>
</evidence>
<dbReference type="PANTHER" id="PTHR33257:SF4">
    <property type="entry name" value="EXPRESSED PROTEIN"/>
    <property type="match status" value="1"/>
</dbReference>
<dbReference type="AlphaFoldDB" id="A0AAD7LM50"/>